<dbReference type="PANTHER" id="PTHR14464:SF4">
    <property type="entry name" value="EXONUCLEASE V"/>
    <property type="match status" value="1"/>
</dbReference>
<feature type="region of interest" description="Disordered" evidence="7">
    <location>
        <begin position="119"/>
        <end position="143"/>
    </location>
</feature>
<feature type="compositionally biased region" description="Acidic residues" evidence="7">
    <location>
        <begin position="130"/>
        <end position="140"/>
    </location>
</feature>
<name>G9N5I5_HYPVG</name>
<dbReference type="InterPro" id="IPR019190">
    <property type="entry name" value="EXOV"/>
</dbReference>
<evidence type="ECO:0000256" key="7">
    <source>
        <dbReference type="SAM" id="MobiDB-lite"/>
    </source>
</evidence>
<dbReference type="InParanoid" id="G9N5I5"/>
<dbReference type="EMBL" id="ABDF02000087">
    <property type="protein sequence ID" value="EHK18029.1"/>
    <property type="molecule type" value="Genomic_DNA"/>
</dbReference>
<dbReference type="OrthoDB" id="354769at2759"/>
<dbReference type="AlphaFoldDB" id="G9N5I5"/>
<feature type="compositionally biased region" description="Polar residues" evidence="7">
    <location>
        <begin position="64"/>
        <end position="104"/>
    </location>
</feature>
<evidence type="ECO:0000256" key="3">
    <source>
        <dbReference type="ARBA" id="ARBA00011245"/>
    </source>
</evidence>
<keyword evidence="6" id="KW-0269">Exonuclease</keyword>
<dbReference type="eggNOG" id="KOG4760">
    <property type="taxonomic scope" value="Eukaryota"/>
</dbReference>
<dbReference type="GO" id="GO:0005634">
    <property type="term" value="C:nucleus"/>
    <property type="evidence" value="ECO:0007669"/>
    <property type="project" value="TreeGrafter"/>
</dbReference>
<dbReference type="Proteomes" id="UP000007115">
    <property type="component" value="Unassembled WGS sequence"/>
</dbReference>
<dbReference type="HOGENOM" id="CLU_013225_1_2_1"/>
<dbReference type="GO" id="GO:0005739">
    <property type="term" value="C:mitochondrion"/>
    <property type="evidence" value="ECO:0007669"/>
    <property type="project" value="TreeGrafter"/>
</dbReference>
<dbReference type="GO" id="GO:0036297">
    <property type="term" value="P:interstrand cross-link repair"/>
    <property type="evidence" value="ECO:0007669"/>
    <property type="project" value="TreeGrafter"/>
</dbReference>
<keyword evidence="4" id="KW-0004">4Fe-4S</keyword>
<dbReference type="GeneID" id="25790557"/>
<keyword evidence="4" id="KW-0411">Iron-sulfur</keyword>
<keyword evidence="6" id="KW-0378">Hydrolase</keyword>
<reference evidence="8 9" key="1">
    <citation type="journal article" date="2011" name="Genome Biol.">
        <title>Comparative genome sequence analysis underscores mycoparasitism as the ancestral life style of Trichoderma.</title>
        <authorList>
            <person name="Kubicek C.P."/>
            <person name="Herrera-Estrella A."/>
            <person name="Seidl-Seiboth V."/>
            <person name="Martinez D.A."/>
            <person name="Druzhinina I.S."/>
            <person name="Thon M."/>
            <person name="Zeilinger S."/>
            <person name="Casas-Flores S."/>
            <person name="Horwitz B.A."/>
            <person name="Mukherjee P.K."/>
            <person name="Mukherjee M."/>
            <person name="Kredics L."/>
            <person name="Alcaraz L.D."/>
            <person name="Aerts A."/>
            <person name="Antal Z."/>
            <person name="Atanasova L."/>
            <person name="Cervantes-Badillo M.G."/>
            <person name="Challacombe J."/>
            <person name="Chertkov O."/>
            <person name="McCluskey K."/>
            <person name="Coulpier F."/>
            <person name="Deshpande N."/>
            <person name="von Doehren H."/>
            <person name="Ebbole D.J."/>
            <person name="Esquivel-Naranjo E.U."/>
            <person name="Fekete E."/>
            <person name="Flipphi M."/>
            <person name="Glaser F."/>
            <person name="Gomez-Rodriguez E.Y."/>
            <person name="Gruber S."/>
            <person name="Han C."/>
            <person name="Henrissat B."/>
            <person name="Hermosa R."/>
            <person name="Hernandez-Onate M."/>
            <person name="Karaffa L."/>
            <person name="Kosti I."/>
            <person name="Le Crom S."/>
            <person name="Lindquist E."/>
            <person name="Lucas S."/>
            <person name="Luebeck M."/>
            <person name="Luebeck P.S."/>
            <person name="Margeot A."/>
            <person name="Metz B."/>
            <person name="Misra M."/>
            <person name="Nevalainen H."/>
            <person name="Omann M."/>
            <person name="Packer N."/>
            <person name="Perrone G."/>
            <person name="Uresti-Rivera E.E."/>
            <person name="Salamov A."/>
            <person name="Schmoll M."/>
            <person name="Seiboth B."/>
            <person name="Shapiro H."/>
            <person name="Sukno S."/>
            <person name="Tamayo-Ramos J.A."/>
            <person name="Tisch D."/>
            <person name="Wiest A."/>
            <person name="Wilkinson H.H."/>
            <person name="Zhang M."/>
            <person name="Coutinho P.M."/>
            <person name="Kenerley C.M."/>
            <person name="Monte E."/>
            <person name="Baker S.E."/>
            <person name="Grigoriev I.V."/>
        </authorList>
    </citation>
    <scope>NUCLEOTIDE SEQUENCE [LARGE SCALE GENOMIC DNA]</scope>
    <source>
        <strain evidence="9">Gv29-8 / FGSC 10586</strain>
    </source>
</reference>
<evidence type="ECO:0000256" key="5">
    <source>
        <dbReference type="ARBA" id="ARBA00022722"/>
    </source>
</evidence>
<dbReference type="GO" id="GO:0051539">
    <property type="term" value="F:4 iron, 4 sulfur cluster binding"/>
    <property type="evidence" value="ECO:0007669"/>
    <property type="project" value="UniProtKB-KW"/>
</dbReference>
<comment type="caution">
    <text evidence="8">The sequence shown here is derived from an EMBL/GenBank/DDBJ whole genome shotgun (WGS) entry which is preliminary data.</text>
</comment>
<dbReference type="OMA" id="FRDECEW"/>
<keyword evidence="5" id="KW-0540">Nuclease</keyword>
<feature type="region of interest" description="Disordered" evidence="7">
    <location>
        <begin position="25"/>
        <end position="105"/>
    </location>
</feature>
<keyword evidence="4" id="KW-0408">Iron</keyword>
<protein>
    <recommendedName>
        <fullName evidence="10">Exonuclease V</fullName>
    </recommendedName>
</protein>
<dbReference type="RefSeq" id="XP_013952229.1">
    <property type="nucleotide sequence ID" value="XM_014096754.1"/>
</dbReference>
<sequence length="556" mass="62269">MAVQTSDDEFGYDFESDDEELLIQLASNHSPPLKQSTDPVALVTASSTAKKTNSSFEASREVKTSQTYVYRSDASPSNGFVTKVETSTSTTDQKRTISSPSPVSETVAYPDLTNALQAIEPIQSPPPTEISDDDEAEFEDDRSPLKRFRSYPRRPLTVSDLTAGAWCELQYWYTLTRLPGGRKTRTPAMQQGSKVHKKLEDEVHTTVKIEILHKEDGFGLRLWNVVQGLRTLRDTGLTRELEVWGTVDGNLVNGVIDALSYDNPNPEFEEELVSQRQPTISDYFPPIKPSKSKGNDRRVYLSDVKTRGTEKPISAAAIRPAKIQLLLYHRFLSNMAAGKLDFFKVFRRYGLDPDERFSDTFMSQLGELHDEIFFDTPTSSAEEYAELPRSSAKGKDVQDDNSTVVPEPLSPGVPDLLKYGTLRELVTLVRDEIRLTFPRGADSVGPILRVQYVFRDDGRELTTHDFPVSPQALDAYLAGDMSWWRGERRPAGVTIEESFKCTSCEFAANCISVFVSQSGEGPLHLTMQFITSTTVYLKKKKKNKNYSASTTSHFAS</sequence>
<accession>G9N5I5</accession>
<keyword evidence="4" id="KW-0479">Metal-binding</keyword>
<feature type="compositionally biased region" description="Polar residues" evidence="7">
    <location>
        <begin position="25"/>
        <end position="38"/>
    </location>
</feature>
<evidence type="ECO:0000313" key="9">
    <source>
        <dbReference type="Proteomes" id="UP000007115"/>
    </source>
</evidence>
<evidence type="ECO:0000256" key="6">
    <source>
        <dbReference type="ARBA" id="ARBA00022839"/>
    </source>
</evidence>
<feature type="compositionally biased region" description="Low complexity" evidence="7">
    <location>
        <begin position="44"/>
        <end position="55"/>
    </location>
</feature>
<evidence type="ECO:0000256" key="2">
    <source>
        <dbReference type="ARBA" id="ARBA00009797"/>
    </source>
</evidence>
<gene>
    <name evidence="8" type="ORF">TRIVIDRAFT_210272</name>
</gene>
<evidence type="ECO:0000313" key="8">
    <source>
        <dbReference type="EMBL" id="EHK18029.1"/>
    </source>
</evidence>
<evidence type="ECO:0008006" key="10">
    <source>
        <dbReference type="Google" id="ProtNLM"/>
    </source>
</evidence>
<evidence type="ECO:0000256" key="1">
    <source>
        <dbReference type="ARBA" id="ARBA00001966"/>
    </source>
</evidence>
<dbReference type="GO" id="GO:0045145">
    <property type="term" value="F:single-stranded DNA 5'-3' DNA exonuclease activity"/>
    <property type="evidence" value="ECO:0007669"/>
    <property type="project" value="InterPro"/>
</dbReference>
<keyword evidence="9" id="KW-1185">Reference proteome</keyword>
<comment type="subunit">
    <text evidence="3">Monomer.</text>
</comment>
<organism evidence="8 9">
    <name type="scientific">Hypocrea virens (strain Gv29-8 / FGSC 10586)</name>
    <name type="common">Gliocladium virens</name>
    <name type="synonym">Trichoderma virens</name>
    <dbReference type="NCBI Taxonomy" id="413071"/>
    <lineage>
        <taxon>Eukaryota</taxon>
        <taxon>Fungi</taxon>
        <taxon>Dikarya</taxon>
        <taxon>Ascomycota</taxon>
        <taxon>Pezizomycotina</taxon>
        <taxon>Sordariomycetes</taxon>
        <taxon>Hypocreomycetidae</taxon>
        <taxon>Hypocreales</taxon>
        <taxon>Hypocreaceae</taxon>
        <taxon>Trichoderma</taxon>
    </lineage>
</organism>
<dbReference type="PANTHER" id="PTHR14464">
    <property type="entry name" value="EXONUCLEASE V"/>
    <property type="match status" value="1"/>
</dbReference>
<proteinExistence type="inferred from homology"/>
<dbReference type="VEuPathDB" id="FungiDB:TRIVIDRAFT_210272"/>
<dbReference type="Pfam" id="PF09810">
    <property type="entry name" value="Exo5"/>
    <property type="match status" value="1"/>
</dbReference>
<comment type="cofactor">
    <cofactor evidence="1">
        <name>[4Fe-4S] cluster</name>
        <dbReference type="ChEBI" id="CHEBI:49883"/>
    </cofactor>
</comment>
<evidence type="ECO:0000256" key="4">
    <source>
        <dbReference type="ARBA" id="ARBA00022485"/>
    </source>
</evidence>
<comment type="similarity">
    <text evidence="2">Belongs to the EXO5 family.</text>
</comment>